<protein>
    <recommendedName>
        <fullName evidence="3">Secreted protein</fullName>
    </recommendedName>
</protein>
<dbReference type="Ensembl" id="ENSFCTT00005068505.1">
    <property type="protein sequence ID" value="ENSFCTP00005049095.1"/>
    <property type="gene ID" value="ENSFCTG00005024009.1"/>
</dbReference>
<evidence type="ECO:0000313" key="1">
    <source>
        <dbReference type="Ensembl" id="ENSFCTP00005049095.1"/>
    </source>
</evidence>
<evidence type="ECO:0000313" key="2">
    <source>
        <dbReference type="Proteomes" id="UP000823872"/>
    </source>
</evidence>
<proteinExistence type="predicted"/>
<reference evidence="1" key="3">
    <citation type="submission" date="2025-09" db="UniProtKB">
        <authorList>
            <consortium name="Ensembl"/>
        </authorList>
    </citation>
    <scope>IDENTIFICATION</scope>
    <source>
        <strain evidence="1">breed Abyssinian</strain>
    </source>
</reference>
<accession>A0ABI7ZPN8</accession>
<organism evidence="1 2">
    <name type="scientific">Felis catus</name>
    <name type="common">Cat</name>
    <name type="synonym">Felis silvestris catus</name>
    <dbReference type="NCBI Taxonomy" id="9685"/>
    <lineage>
        <taxon>Eukaryota</taxon>
        <taxon>Metazoa</taxon>
        <taxon>Chordata</taxon>
        <taxon>Craniata</taxon>
        <taxon>Vertebrata</taxon>
        <taxon>Euteleostomi</taxon>
        <taxon>Mammalia</taxon>
        <taxon>Eutheria</taxon>
        <taxon>Laurasiatheria</taxon>
        <taxon>Carnivora</taxon>
        <taxon>Feliformia</taxon>
        <taxon>Felidae</taxon>
        <taxon>Felinae</taxon>
        <taxon>Felis</taxon>
    </lineage>
</organism>
<reference evidence="1" key="2">
    <citation type="submission" date="2025-08" db="UniProtKB">
        <authorList>
            <consortium name="Ensembl"/>
        </authorList>
    </citation>
    <scope>IDENTIFICATION</scope>
    <source>
        <strain evidence="1">breed Abyssinian</strain>
    </source>
</reference>
<reference evidence="1 2" key="1">
    <citation type="submission" date="2021-02" db="EMBL/GenBank/DDBJ databases">
        <title>Safari Cat Assemblies.</title>
        <authorList>
            <person name="Bredemeyer K.R."/>
            <person name="Murphy W.J."/>
        </authorList>
    </citation>
    <scope>NUCLEOTIDE SEQUENCE [LARGE SCALE GENOMIC DNA]</scope>
</reference>
<evidence type="ECO:0008006" key="3">
    <source>
        <dbReference type="Google" id="ProtNLM"/>
    </source>
</evidence>
<dbReference type="PROSITE" id="PS51257">
    <property type="entry name" value="PROKAR_LIPOPROTEIN"/>
    <property type="match status" value="1"/>
</dbReference>
<keyword evidence="2" id="KW-1185">Reference proteome</keyword>
<sequence>MLLRVSTVSTCGTTLTGCASHAAQPSSASRARSLCLVSSRYASIRTSSDSLEQIMLFSARVSGTNTCKFSKPGISFYIFTLTYCFDFRTSRRSLTGAESTNSAAISRALEALSLASWKSSFSARLISMTDLLQSQPLLSSALVQNSAQLSCKPNSKKLPVDFSSIPAMSLREQKYKSKPKKKNCPCSF</sequence>
<dbReference type="Proteomes" id="UP000823872">
    <property type="component" value="Chromosome B2"/>
</dbReference>
<name>A0ABI7ZPN8_FELCA</name>
<dbReference type="GeneTree" id="ENSGT01030000234985"/>